<gene>
    <name evidence="3" type="primary">B2HHI1</name>
</gene>
<accession>A0A5K1JYT1</accession>
<evidence type="ECO:0000313" key="3">
    <source>
        <dbReference type="EMBL" id="VWO98222.1"/>
    </source>
</evidence>
<protein>
    <submittedName>
        <fullName evidence="3">Methyltransf_11 domain-containing protein</fullName>
    </submittedName>
</protein>
<proteinExistence type="predicted"/>
<feature type="region of interest" description="Disordered" evidence="1">
    <location>
        <begin position="185"/>
        <end position="243"/>
    </location>
</feature>
<keyword evidence="2" id="KW-0732">Signal</keyword>
<feature type="region of interest" description="Disordered" evidence="1">
    <location>
        <begin position="359"/>
        <end position="398"/>
    </location>
</feature>
<evidence type="ECO:0000256" key="1">
    <source>
        <dbReference type="SAM" id="MobiDB-lite"/>
    </source>
</evidence>
<feature type="chain" id="PRO_5023864525" evidence="2">
    <location>
        <begin position="16"/>
        <end position="458"/>
    </location>
</feature>
<dbReference type="AlphaFoldDB" id="A0A5K1JYT1"/>
<evidence type="ECO:0000256" key="2">
    <source>
        <dbReference type="SAM" id="SignalP"/>
    </source>
</evidence>
<sequence length="458" mass="46853">MLLSLLASLIPPITAVSVNVTVDDTHGSSDGTVIPVYSPNNASWHLGSPTEQCSVCAIKPSEFDTNQIYDQTWHHATYFVGIPIQVSVTFRGTAVYVYNVIPNFLKGANTNVNLAFTIDGVTVGQFTHTPDSSGTILYNHLVYSTTGLADAEHTLVMSASGSKESLIIFDYLVYTTEVDATTSSAASTSASANPPANTLAPAPSSTTPGTRAPTSTSSPSPSSKSNSNSVSASGSGSSSTALPASAAASTSSSSAALDTASSSHSHTAAIAGGVRSSMSAAIDPYTMNSNFDAKAVPETDASESESTMPPLVHIGGLASRPVSASVYSNHATDGGAFPTLASPVTSPRTLDAKREFIRGHPHLHSPPRTPGGTPLDSDFSLSGSRTGPGGDLSSAGESRVSAGAVQALQEELAALRGVLSGMTARGGGGAPGHNQPALCESEVLPGYEEARWCECLRF</sequence>
<name>A0A5K1JYT1_9APHY</name>
<dbReference type="EMBL" id="LR726810">
    <property type="protein sequence ID" value="VWO98222.1"/>
    <property type="molecule type" value="Genomic_DNA"/>
</dbReference>
<feature type="signal peptide" evidence="2">
    <location>
        <begin position="1"/>
        <end position="15"/>
    </location>
</feature>
<organism evidence="3">
    <name type="scientific">Ganoderma boninense</name>
    <dbReference type="NCBI Taxonomy" id="34458"/>
    <lineage>
        <taxon>Eukaryota</taxon>
        <taxon>Fungi</taxon>
        <taxon>Dikarya</taxon>
        <taxon>Basidiomycota</taxon>
        <taxon>Agaricomycotina</taxon>
        <taxon>Agaricomycetes</taxon>
        <taxon>Polyporales</taxon>
        <taxon>Polyporaceae</taxon>
        <taxon>Ganoderma</taxon>
    </lineage>
</organism>
<reference evidence="3" key="1">
    <citation type="submission" date="2019-10" db="EMBL/GenBank/DDBJ databases">
        <authorList>
            <person name="Nor Muhammad N."/>
        </authorList>
    </citation>
    <scope>NUCLEOTIDE SEQUENCE</scope>
</reference>
<dbReference type="Gene3D" id="2.60.120.260">
    <property type="entry name" value="Galactose-binding domain-like"/>
    <property type="match status" value="1"/>
</dbReference>